<dbReference type="Proteomes" id="UP001500841">
    <property type="component" value="Unassembled WGS sequence"/>
</dbReference>
<proteinExistence type="predicted"/>
<evidence type="ECO:0000313" key="2">
    <source>
        <dbReference type="Proteomes" id="UP001500841"/>
    </source>
</evidence>
<protein>
    <submittedName>
        <fullName evidence="1">Uncharacterized protein</fullName>
    </submittedName>
</protein>
<organism evidence="1 2">
    <name type="scientific">Mucilaginibacter panaciglaebae</name>
    <dbReference type="NCBI Taxonomy" id="502331"/>
    <lineage>
        <taxon>Bacteria</taxon>
        <taxon>Pseudomonadati</taxon>
        <taxon>Bacteroidota</taxon>
        <taxon>Sphingobacteriia</taxon>
        <taxon>Sphingobacteriales</taxon>
        <taxon>Sphingobacteriaceae</taxon>
        <taxon>Mucilaginibacter</taxon>
    </lineage>
</organism>
<reference evidence="2" key="1">
    <citation type="journal article" date="2019" name="Int. J. Syst. Evol. Microbiol.">
        <title>The Global Catalogue of Microorganisms (GCM) 10K type strain sequencing project: providing services to taxonomists for standard genome sequencing and annotation.</title>
        <authorList>
            <consortium name="The Broad Institute Genomics Platform"/>
            <consortium name="The Broad Institute Genome Sequencing Center for Infectious Disease"/>
            <person name="Wu L."/>
            <person name="Ma J."/>
        </authorList>
    </citation>
    <scope>NUCLEOTIDE SEQUENCE [LARGE SCALE GENOMIC DNA]</scope>
    <source>
        <strain evidence="2">JCM 17085</strain>
    </source>
</reference>
<keyword evidence="2" id="KW-1185">Reference proteome</keyword>
<gene>
    <name evidence="1" type="ORF">GCM10022392_27210</name>
</gene>
<dbReference type="RefSeq" id="WP_345105523.1">
    <property type="nucleotide sequence ID" value="NZ_BAABCV010000009.1"/>
</dbReference>
<sequence>MIEPKDTIPAERDGKYQFEISYSGRELICQVVKEHDLLHVTIDENLTAELKINNNGSLTQTGGSQLPDSSIDFIKKKVLGLQA</sequence>
<comment type="caution">
    <text evidence="1">The sequence shown here is derived from an EMBL/GenBank/DDBJ whole genome shotgun (WGS) entry which is preliminary data.</text>
</comment>
<dbReference type="EMBL" id="BAABCV010000009">
    <property type="protein sequence ID" value="GAA4101097.1"/>
    <property type="molecule type" value="Genomic_DNA"/>
</dbReference>
<name>A0ABP7X026_9SPHI</name>
<evidence type="ECO:0000313" key="1">
    <source>
        <dbReference type="EMBL" id="GAA4101097.1"/>
    </source>
</evidence>
<accession>A0ABP7X026</accession>